<gene>
    <name evidence="1" type="ORF">GCM10025778_14350</name>
</gene>
<evidence type="ECO:0000313" key="2">
    <source>
        <dbReference type="Proteomes" id="UP001501257"/>
    </source>
</evidence>
<protein>
    <submittedName>
        <fullName evidence="1">Uncharacterized protein</fullName>
    </submittedName>
</protein>
<keyword evidence="2" id="KW-1185">Reference proteome</keyword>
<name>A0ABP9TMF3_9MICC</name>
<dbReference type="Proteomes" id="UP001501257">
    <property type="component" value="Unassembled WGS sequence"/>
</dbReference>
<accession>A0ABP9TMF3</accession>
<evidence type="ECO:0000313" key="1">
    <source>
        <dbReference type="EMBL" id="GAA5226902.1"/>
    </source>
</evidence>
<proteinExistence type="predicted"/>
<dbReference type="EMBL" id="BAABLK010000024">
    <property type="protein sequence ID" value="GAA5226902.1"/>
    <property type="molecule type" value="Genomic_DNA"/>
</dbReference>
<organism evidence="1 2">
    <name type="scientific">Paeniglutamicibacter antarcticus</name>
    <dbReference type="NCBI Taxonomy" id="494023"/>
    <lineage>
        <taxon>Bacteria</taxon>
        <taxon>Bacillati</taxon>
        <taxon>Actinomycetota</taxon>
        <taxon>Actinomycetes</taxon>
        <taxon>Micrococcales</taxon>
        <taxon>Micrococcaceae</taxon>
        <taxon>Paeniglutamicibacter</taxon>
    </lineage>
</organism>
<reference evidence="2" key="1">
    <citation type="journal article" date="2019" name="Int. J. Syst. Evol. Microbiol.">
        <title>The Global Catalogue of Microorganisms (GCM) 10K type strain sequencing project: providing services to taxonomists for standard genome sequencing and annotation.</title>
        <authorList>
            <consortium name="The Broad Institute Genomics Platform"/>
            <consortium name="The Broad Institute Genome Sequencing Center for Infectious Disease"/>
            <person name="Wu L."/>
            <person name="Ma J."/>
        </authorList>
    </citation>
    <scope>NUCLEOTIDE SEQUENCE [LARGE SCALE GENOMIC DNA]</scope>
    <source>
        <strain evidence="2">JCM 18952</strain>
    </source>
</reference>
<sequence length="60" mass="6721">MPEIVNIETERYAGTITNFFNKGEHLMLQESSVSEILIYGQSIVHVLFGYLSNACGSVRL</sequence>
<comment type="caution">
    <text evidence="1">The sequence shown here is derived from an EMBL/GenBank/DDBJ whole genome shotgun (WGS) entry which is preliminary data.</text>
</comment>